<evidence type="ECO:0000256" key="6">
    <source>
        <dbReference type="HAMAP-Rule" id="MF_00313"/>
    </source>
</evidence>
<keyword evidence="4 6" id="KW-0378">Hydrolase</keyword>
<feature type="binding site" evidence="6">
    <location>
        <position position="63"/>
    </location>
    <ligand>
        <name>substrate</name>
    </ligand>
</feature>
<dbReference type="PANTHER" id="PTHR12544:SF29">
    <property type="entry name" value="GLUTAMINASE"/>
    <property type="match status" value="1"/>
</dbReference>
<dbReference type="NCBIfam" id="TIGR03814">
    <property type="entry name" value="Gln_ase"/>
    <property type="match status" value="1"/>
</dbReference>
<feature type="binding site" evidence="6">
    <location>
        <position position="189"/>
    </location>
    <ligand>
        <name>substrate</name>
    </ligand>
</feature>
<feature type="binding site" evidence="6">
    <location>
        <position position="158"/>
    </location>
    <ligand>
        <name>substrate</name>
    </ligand>
</feature>
<dbReference type="GO" id="GO:0004359">
    <property type="term" value="F:glutaminase activity"/>
    <property type="evidence" value="ECO:0007669"/>
    <property type="project" value="UniProtKB-UniRule"/>
</dbReference>
<accession>A0A1T4Q9P5</accession>
<evidence type="ECO:0000256" key="1">
    <source>
        <dbReference type="ARBA" id="ARBA00011076"/>
    </source>
</evidence>
<dbReference type="EC" id="3.5.1.2" evidence="3 6"/>
<dbReference type="HAMAP" id="MF_00313">
    <property type="entry name" value="Glutaminase"/>
    <property type="match status" value="1"/>
</dbReference>
<evidence type="ECO:0000256" key="4">
    <source>
        <dbReference type="ARBA" id="ARBA00022801"/>
    </source>
</evidence>
<comment type="catalytic activity">
    <reaction evidence="5 6">
        <text>L-glutamine + H2O = L-glutamate + NH4(+)</text>
        <dbReference type="Rhea" id="RHEA:15889"/>
        <dbReference type="ChEBI" id="CHEBI:15377"/>
        <dbReference type="ChEBI" id="CHEBI:28938"/>
        <dbReference type="ChEBI" id="CHEBI:29985"/>
        <dbReference type="ChEBI" id="CHEBI:58359"/>
        <dbReference type="EC" id="3.5.1.2"/>
    </reaction>
</comment>
<dbReference type="Pfam" id="PF04960">
    <property type="entry name" value="Glutaminase"/>
    <property type="match status" value="1"/>
</dbReference>
<dbReference type="SUPFAM" id="SSF56601">
    <property type="entry name" value="beta-lactamase/transpeptidase-like"/>
    <property type="match status" value="1"/>
</dbReference>
<dbReference type="InterPro" id="IPR012338">
    <property type="entry name" value="Beta-lactam/transpept-like"/>
</dbReference>
<dbReference type="InterPro" id="IPR015868">
    <property type="entry name" value="Glutaminase"/>
</dbReference>
<evidence type="ECO:0000256" key="3">
    <source>
        <dbReference type="ARBA" id="ARBA00012918"/>
    </source>
</evidence>
<dbReference type="PANTHER" id="PTHR12544">
    <property type="entry name" value="GLUTAMINASE"/>
    <property type="match status" value="1"/>
</dbReference>
<evidence type="ECO:0000256" key="5">
    <source>
        <dbReference type="ARBA" id="ARBA00049534"/>
    </source>
</evidence>
<evidence type="ECO:0000313" key="7">
    <source>
        <dbReference type="EMBL" id="SKA00424.1"/>
    </source>
</evidence>
<proteinExistence type="inferred from homology"/>
<dbReference type="Gene3D" id="3.40.710.10">
    <property type="entry name" value="DD-peptidase/beta-lactamase superfamily"/>
    <property type="match status" value="1"/>
</dbReference>
<feature type="binding site" evidence="6">
    <location>
        <position position="165"/>
    </location>
    <ligand>
        <name>substrate</name>
    </ligand>
</feature>
<protein>
    <recommendedName>
        <fullName evidence="3 6">Glutaminase</fullName>
        <ecNumber evidence="3 6">3.5.1.2</ecNumber>
    </recommendedName>
</protein>
<evidence type="ECO:0000256" key="2">
    <source>
        <dbReference type="ARBA" id="ARBA00011881"/>
    </source>
</evidence>
<dbReference type="FunFam" id="3.40.710.10:FF:000005">
    <property type="entry name" value="Glutaminase"/>
    <property type="match status" value="1"/>
</dbReference>
<keyword evidence="8" id="KW-1185">Reference proteome</keyword>
<comment type="subunit">
    <text evidence="2 6">Homotetramer.</text>
</comment>
<name>A0A1T4Q9P5_9FIRM</name>
<evidence type="ECO:0000313" key="8">
    <source>
        <dbReference type="Proteomes" id="UP000190625"/>
    </source>
</evidence>
<comment type="similarity">
    <text evidence="1 6">Belongs to the glutaminase family.</text>
</comment>
<dbReference type="Proteomes" id="UP000190625">
    <property type="component" value="Unassembled WGS sequence"/>
</dbReference>
<dbReference type="STRING" id="142842.SAMN02745118_02488"/>
<dbReference type="GO" id="GO:0006543">
    <property type="term" value="P:L-glutamine catabolic process"/>
    <property type="evidence" value="ECO:0007669"/>
    <property type="project" value="TreeGrafter"/>
</dbReference>
<feature type="binding site" evidence="6">
    <location>
        <position position="259"/>
    </location>
    <ligand>
        <name>substrate</name>
    </ligand>
</feature>
<feature type="binding site" evidence="6">
    <location>
        <position position="113"/>
    </location>
    <ligand>
        <name>substrate</name>
    </ligand>
</feature>
<sequence length="305" mass="33419">MNIQRLLEKDLEKYSHYHQYGKVPTYIPALAKADPTDVGISIINTKGNSFCIGECQKKFSLQSVSKPLALILAIMDNGKEKVFSKVGMEPTGDPFNSINKLTGADKPYNPMINAGAIAVTSMIKGKNSLKKFQRIIDLFKKLSGNENLDINHEVYSSEIETGNRNRSLAYYMKDKDIIEGQVEDIVKLYFKQCSIAVTCTDIANMASVLANEGVIPKTSERVIPRNIAQMVRTLMATCGMYDESGRFALTVGLPAKSGVGGGIMAVVPNRFGIGTYGPALDEKGNSIVGMKILEELSKKLDLSIY</sequence>
<feature type="binding site" evidence="6">
    <location>
        <position position="241"/>
    </location>
    <ligand>
        <name>substrate</name>
    </ligand>
</feature>
<reference evidence="8" key="1">
    <citation type="submission" date="2017-02" db="EMBL/GenBank/DDBJ databases">
        <authorList>
            <person name="Varghese N."/>
            <person name="Submissions S."/>
        </authorList>
    </citation>
    <scope>NUCLEOTIDE SEQUENCE [LARGE SCALE GENOMIC DNA]</scope>
    <source>
        <strain evidence="8">ATCC BAA-73</strain>
    </source>
</reference>
<keyword evidence="6" id="KW-0007">Acetylation</keyword>
<dbReference type="GO" id="GO:0006537">
    <property type="term" value="P:glutamate biosynthetic process"/>
    <property type="evidence" value="ECO:0007669"/>
    <property type="project" value="TreeGrafter"/>
</dbReference>
<dbReference type="AlphaFoldDB" id="A0A1T4Q9P5"/>
<dbReference type="EMBL" id="FUWM01000025">
    <property type="protein sequence ID" value="SKA00424.1"/>
    <property type="molecule type" value="Genomic_DNA"/>
</dbReference>
<organism evidence="7 8">
    <name type="scientific">Selenihalanaerobacter shriftii</name>
    <dbReference type="NCBI Taxonomy" id="142842"/>
    <lineage>
        <taxon>Bacteria</taxon>
        <taxon>Bacillati</taxon>
        <taxon>Bacillota</taxon>
        <taxon>Clostridia</taxon>
        <taxon>Halanaerobiales</taxon>
        <taxon>Halobacteroidaceae</taxon>
        <taxon>Selenihalanaerobacter</taxon>
    </lineage>
</organism>
<gene>
    <name evidence="6" type="primary">glsA</name>
    <name evidence="7" type="ORF">SAMN02745118_02488</name>
</gene>